<keyword evidence="2" id="KW-1133">Transmembrane helix</keyword>
<comment type="caution">
    <text evidence="3">The sequence shown here is derived from an EMBL/GenBank/DDBJ whole genome shotgun (WGS) entry which is preliminary data.</text>
</comment>
<reference evidence="3 4" key="1">
    <citation type="submission" date="2019-03" db="EMBL/GenBank/DDBJ databases">
        <title>Genomic Encyclopedia of Archaeal and Bacterial Type Strains, Phase II (KMG-II): from individual species to whole genera.</title>
        <authorList>
            <person name="Goeker M."/>
        </authorList>
    </citation>
    <scope>NUCLEOTIDE SEQUENCE [LARGE SCALE GENOMIC DNA]</scope>
    <source>
        <strain evidence="3 4">DSM 45499</strain>
    </source>
</reference>
<feature type="transmembrane region" description="Helical" evidence="2">
    <location>
        <begin position="16"/>
        <end position="38"/>
    </location>
</feature>
<evidence type="ECO:0000256" key="2">
    <source>
        <dbReference type="SAM" id="Phobius"/>
    </source>
</evidence>
<keyword evidence="2" id="KW-0472">Membrane</keyword>
<dbReference type="Proteomes" id="UP000294927">
    <property type="component" value="Unassembled WGS sequence"/>
</dbReference>
<keyword evidence="4" id="KW-1185">Reference proteome</keyword>
<keyword evidence="2" id="KW-0812">Transmembrane</keyword>
<organism evidence="3 4">
    <name type="scientific">Actinophytocola oryzae</name>
    <dbReference type="NCBI Taxonomy" id="502181"/>
    <lineage>
        <taxon>Bacteria</taxon>
        <taxon>Bacillati</taxon>
        <taxon>Actinomycetota</taxon>
        <taxon>Actinomycetes</taxon>
        <taxon>Pseudonocardiales</taxon>
        <taxon>Pseudonocardiaceae</taxon>
    </lineage>
</organism>
<accession>A0A4R7UXT2</accession>
<feature type="transmembrane region" description="Helical" evidence="2">
    <location>
        <begin position="44"/>
        <end position="63"/>
    </location>
</feature>
<gene>
    <name evidence="3" type="ORF">CLV71_12335</name>
</gene>
<sequence>MTNANHRDPADQPRPLRIIAAGTSAVTLILGGLPTVGVPLTPEVTGWLMGVIGALSGLAVALFGERKVTPVASPRDQDGHALTPDTSEATR</sequence>
<proteinExistence type="predicted"/>
<feature type="region of interest" description="Disordered" evidence="1">
    <location>
        <begin position="69"/>
        <end position="91"/>
    </location>
</feature>
<dbReference type="AlphaFoldDB" id="A0A4R7UXT2"/>
<evidence type="ECO:0000313" key="3">
    <source>
        <dbReference type="EMBL" id="TDV40325.1"/>
    </source>
</evidence>
<protein>
    <submittedName>
        <fullName evidence="3">Uncharacterized protein</fullName>
    </submittedName>
</protein>
<evidence type="ECO:0000256" key="1">
    <source>
        <dbReference type="SAM" id="MobiDB-lite"/>
    </source>
</evidence>
<evidence type="ECO:0000313" key="4">
    <source>
        <dbReference type="Proteomes" id="UP000294927"/>
    </source>
</evidence>
<dbReference type="EMBL" id="SOCP01000023">
    <property type="protein sequence ID" value="TDV40325.1"/>
    <property type="molecule type" value="Genomic_DNA"/>
</dbReference>
<name>A0A4R7UXT2_9PSEU</name>